<dbReference type="AlphaFoldDB" id="A0A366B4N9"/>
<reference evidence="2 3" key="1">
    <citation type="submission" date="2018-07" db="EMBL/GenBank/DDBJ databases">
        <title>Complete genome sequence of Flavobacterium psychrolimnae LMG 22018.</title>
        <authorList>
            <person name="Kim D.-U."/>
        </authorList>
    </citation>
    <scope>NUCLEOTIDE SEQUENCE [LARGE SCALE GENOMIC DNA]</scope>
    <source>
        <strain evidence="2 3">LMG 22018</strain>
    </source>
</reference>
<protein>
    <submittedName>
        <fullName evidence="2">Uncharacterized protein</fullName>
    </submittedName>
</protein>
<sequence length="147" mass="17440">MKGIDKTYFILILLLSIPIGYLILPKYYGQFSDLITFLSILIGFQITAISILFNSRIVNVLYDNKNKSYKTELHRLKSYFKYAINYELISVVLLLTFPKEFSFSIFDYQLIFYKSYFVLPIILGSIFCFLKISNEFFRIFILPRNEK</sequence>
<keyword evidence="1" id="KW-0472">Membrane</keyword>
<dbReference type="EMBL" id="QNUX01000001">
    <property type="protein sequence ID" value="RBN51831.1"/>
    <property type="molecule type" value="Genomic_DNA"/>
</dbReference>
<comment type="caution">
    <text evidence="2">The sequence shown here is derived from an EMBL/GenBank/DDBJ whole genome shotgun (WGS) entry which is preliminary data.</text>
</comment>
<evidence type="ECO:0000256" key="1">
    <source>
        <dbReference type="SAM" id="Phobius"/>
    </source>
</evidence>
<evidence type="ECO:0000313" key="2">
    <source>
        <dbReference type="EMBL" id="RBN51831.1"/>
    </source>
</evidence>
<keyword evidence="3" id="KW-1185">Reference proteome</keyword>
<keyword evidence="1" id="KW-0812">Transmembrane</keyword>
<keyword evidence="1" id="KW-1133">Transmembrane helix</keyword>
<feature type="transmembrane region" description="Helical" evidence="1">
    <location>
        <begin position="34"/>
        <end position="58"/>
    </location>
</feature>
<gene>
    <name evidence="2" type="ORF">DR980_01320</name>
</gene>
<evidence type="ECO:0000313" key="3">
    <source>
        <dbReference type="Proteomes" id="UP000253676"/>
    </source>
</evidence>
<feature type="transmembrane region" description="Helical" evidence="1">
    <location>
        <begin position="110"/>
        <end position="130"/>
    </location>
</feature>
<feature type="transmembrane region" description="Helical" evidence="1">
    <location>
        <begin position="7"/>
        <end position="28"/>
    </location>
</feature>
<feature type="transmembrane region" description="Helical" evidence="1">
    <location>
        <begin position="79"/>
        <end position="98"/>
    </location>
</feature>
<accession>A0A366B4N9</accession>
<dbReference type="Proteomes" id="UP000253676">
    <property type="component" value="Unassembled WGS sequence"/>
</dbReference>
<proteinExistence type="predicted"/>
<organism evidence="2 3">
    <name type="scientific">Flavobacterium psychrolimnae</name>
    <dbReference type="NCBI Taxonomy" id="249351"/>
    <lineage>
        <taxon>Bacteria</taxon>
        <taxon>Pseudomonadati</taxon>
        <taxon>Bacteroidota</taxon>
        <taxon>Flavobacteriia</taxon>
        <taxon>Flavobacteriales</taxon>
        <taxon>Flavobacteriaceae</taxon>
        <taxon>Flavobacterium</taxon>
    </lineage>
</organism>
<name>A0A366B4N9_9FLAO</name>